<evidence type="ECO:0000313" key="4">
    <source>
        <dbReference type="Proteomes" id="UP000240760"/>
    </source>
</evidence>
<keyword evidence="2" id="KW-0732">Signal</keyword>
<feature type="signal peptide" evidence="2">
    <location>
        <begin position="1"/>
        <end position="27"/>
    </location>
</feature>
<accession>A0A2T4CHC7</accession>
<gene>
    <name evidence="3" type="ORF">M440DRAFT_1004342</name>
</gene>
<keyword evidence="1" id="KW-1133">Transmembrane helix</keyword>
<sequence>MSHVRFSRWMSSDYVLVIVFVYSRVEADTHHPTSAASSSPGRLKKQFGAVEARRAHNPEVARSKRAIATCLLSFFVFFSIFPSSSFTFLHIFHLECPSVFHLSNTVRSATLA</sequence>
<evidence type="ECO:0000313" key="3">
    <source>
        <dbReference type="EMBL" id="PTB80981.1"/>
    </source>
</evidence>
<protein>
    <recommendedName>
        <fullName evidence="5">Secreted protein</fullName>
    </recommendedName>
</protein>
<evidence type="ECO:0000256" key="1">
    <source>
        <dbReference type="SAM" id="Phobius"/>
    </source>
</evidence>
<keyword evidence="4" id="KW-1185">Reference proteome</keyword>
<proteinExistence type="predicted"/>
<evidence type="ECO:0008006" key="5">
    <source>
        <dbReference type="Google" id="ProtNLM"/>
    </source>
</evidence>
<keyword evidence="1" id="KW-0812">Transmembrane</keyword>
<organism evidence="3 4">
    <name type="scientific">Trichoderma longibrachiatum ATCC 18648</name>
    <dbReference type="NCBI Taxonomy" id="983965"/>
    <lineage>
        <taxon>Eukaryota</taxon>
        <taxon>Fungi</taxon>
        <taxon>Dikarya</taxon>
        <taxon>Ascomycota</taxon>
        <taxon>Pezizomycotina</taxon>
        <taxon>Sordariomycetes</taxon>
        <taxon>Hypocreomycetidae</taxon>
        <taxon>Hypocreales</taxon>
        <taxon>Hypocreaceae</taxon>
        <taxon>Trichoderma</taxon>
    </lineage>
</organism>
<dbReference type="Proteomes" id="UP000240760">
    <property type="component" value="Unassembled WGS sequence"/>
</dbReference>
<feature type="transmembrane region" description="Helical" evidence="1">
    <location>
        <begin position="66"/>
        <end position="92"/>
    </location>
</feature>
<reference evidence="3 4" key="1">
    <citation type="submission" date="2016-07" db="EMBL/GenBank/DDBJ databases">
        <title>Multiple horizontal gene transfer events from other fungi enriched the ability of initially mycotrophic Trichoderma (Ascomycota) to feed on dead plant biomass.</title>
        <authorList>
            <consortium name="DOE Joint Genome Institute"/>
            <person name="Aerts A."/>
            <person name="Atanasova L."/>
            <person name="Chenthamara K."/>
            <person name="Zhang J."/>
            <person name="Grujic M."/>
            <person name="Henrissat B."/>
            <person name="Kuo A."/>
            <person name="Salamov A."/>
            <person name="Lipzen A."/>
            <person name="Labutti K."/>
            <person name="Barry K."/>
            <person name="Miao Y."/>
            <person name="Rahimi M.J."/>
            <person name="Shen Q."/>
            <person name="Grigoriev I.V."/>
            <person name="Kubicek C.P."/>
            <person name="Druzhinina I.S."/>
        </authorList>
    </citation>
    <scope>NUCLEOTIDE SEQUENCE [LARGE SCALE GENOMIC DNA]</scope>
    <source>
        <strain evidence="3 4">ATCC 18648</strain>
    </source>
</reference>
<dbReference type="AlphaFoldDB" id="A0A2T4CHC7"/>
<feature type="chain" id="PRO_5015408480" description="Secreted protein" evidence="2">
    <location>
        <begin position="28"/>
        <end position="112"/>
    </location>
</feature>
<keyword evidence="1" id="KW-0472">Membrane</keyword>
<dbReference type="EMBL" id="KZ679126">
    <property type="protein sequence ID" value="PTB80981.1"/>
    <property type="molecule type" value="Genomic_DNA"/>
</dbReference>
<dbReference type="OrthoDB" id="5245071at2759"/>
<evidence type="ECO:0000256" key="2">
    <source>
        <dbReference type="SAM" id="SignalP"/>
    </source>
</evidence>
<name>A0A2T4CHC7_TRILO</name>